<comment type="caution">
    <text evidence="2">The sequence shown here is derived from an EMBL/GenBank/DDBJ whole genome shotgun (WGS) entry which is preliminary data.</text>
</comment>
<gene>
    <name evidence="2" type="ORF">HDA39_000256</name>
</gene>
<protein>
    <submittedName>
        <fullName evidence="2">Uncharacterized protein</fullName>
    </submittedName>
</protein>
<accession>A0A7W9MRV3</accession>
<evidence type="ECO:0000313" key="2">
    <source>
        <dbReference type="EMBL" id="MBB5833522.1"/>
    </source>
</evidence>
<evidence type="ECO:0000256" key="1">
    <source>
        <dbReference type="SAM" id="MobiDB-lite"/>
    </source>
</evidence>
<proteinExistence type="predicted"/>
<keyword evidence="3" id="KW-1185">Reference proteome</keyword>
<sequence length="61" mass="7101">MKNEGLSVFYRIRWRLTWLLLHVAGPATLPDAQDPRRLMERQRAAKVAAARQAREQRSVSK</sequence>
<evidence type="ECO:0000313" key="3">
    <source>
        <dbReference type="Proteomes" id="UP000549971"/>
    </source>
</evidence>
<feature type="region of interest" description="Disordered" evidence="1">
    <location>
        <begin position="40"/>
        <end position="61"/>
    </location>
</feature>
<dbReference type="RefSeq" id="WP_184793399.1">
    <property type="nucleotide sequence ID" value="NZ_JACHMY010000001.1"/>
</dbReference>
<name>A0A7W9MRV3_9ACTN</name>
<reference evidence="2 3" key="1">
    <citation type="submission" date="2020-08" db="EMBL/GenBank/DDBJ databases">
        <title>Sequencing the genomes of 1000 actinobacteria strains.</title>
        <authorList>
            <person name="Klenk H.-P."/>
        </authorList>
    </citation>
    <scope>NUCLEOTIDE SEQUENCE [LARGE SCALE GENOMIC DNA]</scope>
    <source>
        <strain evidence="2 3">DSM 28967</strain>
    </source>
</reference>
<organism evidence="2 3">
    <name type="scientific">Kribbella italica</name>
    <dbReference type="NCBI Taxonomy" id="1540520"/>
    <lineage>
        <taxon>Bacteria</taxon>
        <taxon>Bacillati</taxon>
        <taxon>Actinomycetota</taxon>
        <taxon>Actinomycetes</taxon>
        <taxon>Propionibacteriales</taxon>
        <taxon>Kribbellaceae</taxon>
        <taxon>Kribbella</taxon>
    </lineage>
</organism>
<dbReference type="Proteomes" id="UP000549971">
    <property type="component" value="Unassembled WGS sequence"/>
</dbReference>
<dbReference type="AlphaFoldDB" id="A0A7W9MRV3"/>
<feature type="compositionally biased region" description="Basic and acidic residues" evidence="1">
    <location>
        <begin position="52"/>
        <end position="61"/>
    </location>
</feature>
<dbReference type="EMBL" id="JACHMY010000001">
    <property type="protein sequence ID" value="MBB5833522.1"/>
    <property type="molecule type" value="Genomic_DNA"/>
</dbReference>